<dbReference type="SUPFAM" id="SSF53474">
    <property type="entry name" value="alpha/beta-Hydrolases"/>
    <property type="match status" value="1"/>
</dbReference>
<evidence type="ECO:0000256" key="2">
    <source>
        <dbReference type="PIRSR" id="PIRSR016521-1"/>
    </source>
</evidence>
<dbReference type="InterPro" id="IPR029058">
    <property type="entry name" value="AB_hydrolase_fold"/>
</dbReference>
<dbReference type="EMBL" id="JAULUE010002051">
    <property type="protein sequence ID" value="KAK5901676.1"/>
    <property type="molecule type" value="Genomic_DNA"/>
</dbReference>
<evidence type="ECO:0000313" key="5">
    <source>
        <dbReference type="EMBL" id="KAK5901676.1"/>
    </source>
</evidence>
<dbReference type="GO" id="GO:0006631">
    <property type="term" value="P:fatty acid metabolic process"/>
    <property type="evidence" value="ECO:0007669"/>
    <property type="project" value="TreeGrafter"/>
</dbReference>
<dbReference type="FunFam" id="2.60.40.2240:FF:000002">
    <property type="entry name" value="Acyl-CoA thioesterase 18"/>
    <property type="match status" value="1"/>
</dbReference>
<dbReference type="Proteomes" id="UP001335648">
    <property type="component" value="Unassembled WGS sequence"/>
</dbReference>
<evidence type="ECO:0000313" key="6">
    <source>
        <dbReference type="Proteomes" id="UP001335648"/>
    </source>
</evidence>
<feature type="active site" description="Charge relay system" evidence="2">
    <location>
        <position position="242"/>
    </location>
</feature>
<dbReference type="InterPro" id="IPR016662">
    <property type="entry name" value="Acyl-CoA_thioEstase_long-chain"/>
</dbReference>
<sequence length="437" mass="48239">MDMKQHCVKLSVQPSRGLVDEKFTVLVQNLLPGFQLTIHALHQCEDGHSWEAFAHYTADATGTVNVSQDPSLGGTYSGVEPMGLLWNLRPVPGSKTGLRWRKMNVQTPMGVTISVYQGHQTEGFLDQVLLASVVVERWYMAPGVRRVPITEGGLTATLFLPSGPGPFPGLLDLWGWGGKLVEYRAALLASHGIASMALDYFIPQMTKETGRMVDIDYFETAYRVLEQHPQILGSSIAMLGLSFGVGVTLRMAVYSKGLKLSCAVCISGSHVQPIGGSVEQILTYFHGNAYKVRYDENNQVIWRDVMLPIPTDPSLKVDMGRLQCPLLLVVGEDDQNWPSSESAMDMREMMERAGNSHLLTVLSYKNAGHLIEPPFTPFTRASTFKTGTNPPTKVMALWGGELVAHSRAQEDAWRKTLVFLRENLYGGMKHGALFSNL</sequence>
<dbReference type="GO" id="GO:0006637">
    <property type="term" value="P:acyl-CoA metabolic process"/>
    <property type="evidence" value="ECO:0007669"/>
    <property type="project" value="InterPro"/>
</dbReference>
<gene>
    <name evidence="5" type="ORF">CesoFtcFv8_007016</name>
</gene>
<protein>
    <recommendedName>
        <fullName evidence="7">Acyl-coenzyme A thioesterase 4-like</fullName>
    </recommendedName>
</protein>
<proteinExistence type="inferred from homology"/>
<dbReference type="InterPro" id="IPR006862">
    <property type="entry name" value="Thio_Ohase/aa_AcTrfase"/>
</dbReference>
<evidence type="ECO:0000259" key="4">
    <source>
        <dbReference type="Pfam" id="PF08840"/>
    </source>
</evidence>
<feature type="domain" description="BAAT/Acyl-CoA thioester hydrolase C-terminal" evidence="4">
    <location>
        <begin position="213"/>
        <end position="425"/>
    </location>
</feature>
<dbReference type="PANTHER" id="PTHR10824">
    <property type="entry name" value="ACYL-COENZYME A THIOESTERASE-RELATED"/>
    <property type="match status" value="1"/>
</dbReference>
<dbReference type="GO" id="GO:0047617">
    <property type="term" value="F:fatty acyl-CoA hydrolase activity"/>
    <property type="evidence" value="ECO:0007669"/>
    <property type="project" value="TreeGrafter"/>
</dbReference>
<comment type="similarity">
    <text evidence="1">Belongs to the C/M/P thioester hydrolase family.</text>
</comment>
<dbReference type="Pfam" id="PF04775">
    <property type="entry name" value="Bile_Hydr_Trans"/>
    <property type="match status" value="1"/>
</dbReference>
<name>A0AAN8CD19_9TELE</name>
<reference evidence="5 6" key="1">
    <citation type="journal article" date="2023" name="Mol. Biol. Evol.">
        <title>Genomics of Secondarily Temperate Adaptation in the Only Non-Antarctic Icefish.</title>
        <authorList>
            <person name="Rivera-Colon A.G."/>
            <person name="Rayamajhi N."/>
            <person name="Minhas B.F."/>
            <person name="Madrigal G."/>
            <person name="Bilyk K.T."/>
            <person name="Yoon V."/>
            <person name="Hune M."/>
            <person name="Gregory S."/>
            <person name="Cheng C.H.C."/>
            <person name="Catchen J.M."/>
        </authorList>
    </citation>
    <scope>NUCLEOTIDE SEQUENCE [LARGE SCALE GENOMIC DNA]</scope>
    <source>
        <strain evidence="5">JC2023a</strain>
    </source>
</reference>
<dbReference type="Gene3D" id="2.60.40.2240">
    <property type="entry name" value="Acyl-CoA thioester hydrolase/BAAT N-terminal domain"/>
    <property type="match status" value="1"/>
</dbReference>
<feature type="active site" description="Charge relay system" evidence="2">
    <location>
        <position position="369"/>
    </location>
</feature>
<evidence type="ECO:0000256" key="1">
    <source>
        <dbReference type="ARBA" id="ARBA00006538"/>
    </source>
</evidence>
<dbReference type="FunFam" id="3.40.50.1820:FF:000024">
    <property type="entry name" value="acyl-coenzyme A thioesterase 4"/>
    <property type="match status" value="1"/>
</dbReference>
<dbReference type="PANTHER" id="PTHR10824:SF36">
    <property type="entry name" value="ACYL-COA THIOESTERASE 17-RELATED"/>
    <property type="match status" value="1"/>
</dbReference>
<keyword evidence="6" id="KW-1185">Reference proteome</keyword>
<evidence type="ECO:0000259" key="3">
    <source>
        <dbReference type="Pfam" id="PF04775"/>
    </source>
</evidence>
<evidence type="ECO:0008006" key="7">
    <source>
        <dbReference type="Google" id="ProtNLM"/>
    </source>
</evidence>
<feature type="domain" description="Acyl-CoA thioester hydrolase/bile acid-CoA amino acid N-acetyltransferase" evidence="3">
    <location>
        <begin position="20"/>
        <end position="151"/>
    </location>
</feature>
<dbReference type="Gene3D" id="3.40.50.1820">
    <property type="entry name" value="alpha/beta hydrolase"/>
    <property type="match status" value="1"/>
</dbReference>
<dbReference type="Pfam" id="PF08840">
    <property type="entry name" value="BAAT_C"/>
    <property type="match status" value="1"/>
</dbReference>
<feature type="active site" description="Charge relay system" evidence="2">
    <location>
        <position position="334"/>
    </location>
</feature>
<dbReference type="PIRSF" id="PIRSF016521">
    <property type="entry name" value="Acyl-CoA_hydro"/>
    <property type="match status" value="1"/>
</dbReference>
<dbReference type="AlphaFoldDB" id="A0AAN8CD19"/>
<dbReference type="InterPro" id="IPR042490">
    <property type="entry name" value="Thio_Ohase/BAAT_N"/>
</dbReference>
<dbReference type="InterPro" id="IPR014940">
    <property type="entry name" value="BAAT_C"/>
</dbReference>
<accession>A0AAN8CD19</accession>
<organism evidence="5 6">
    <name type="scientific">Champsocephalus esox</name>
    <name type="common">pike icefish</name>
    <dbReference type="NCBI Taxonomy" id="159716"/>
    <lineage>
        <taxon>Eukaryota</taxon>
        <taxon>Metazoa</taxon>
        <taxon>Chordata</taxon>
        <taxon>Craniata</taxon>
        <taxon>Vertebrata</taxon>
        <taxon>Euteleostomi</taxon>
        <taxon>Actinopterygii</taxon>
        <taxon>Neopterygii</taxon>
        <taxon>Teleostei</taxon>
        <taxon>Neoteleostei</taxon>
        <taxon>Acanthomorphata</taxon>
        <taxon>Eupercaria</taxon>
        <taxon>Perciformes</taxon>
        <taxon>Notothenioidei</taxon>
        <taxon>Channichthyidae</taxon>
        <taxon>Champsocephalus</taxon>
    </lineage>
</organism>
<comment type="caution">
    <text evidence="5">The sequence shown here is derived from an EMBL/GenBank/DDBJ whole genome shotgun (WGS) entry which is preliminary data.</text>
</comment>